<dbReference type="EMBL" id="LNZH02000085">
    <property type="protein sequence ID" value="OCB91482.1"/>
    <property type="molecule type" value="Genomic_DNA"/>
</dbReference>
<protein>
    <submittedName>
        <fullName evidence="2">Uncharacterized protein</fullName>
    </submittedName>
</protein>
<keyword evidence="1" id="KW-0812">Transmembrane</keyword>
<name>A0A9Q5I4D0_SANBA</name>
<gene>
    <name evidence="2" type="ORF">A7U60_g1257</name>
</gene>
<proteinExistence type="predicted"/>
<evidence type="ECO:0000313" key="2">
    <source>
        <dbReference type="EMBL" id="OCB91482.1"/>
    </source>
</evidence>
<organism evidence="2 3">
    <name type="scientific">Sanghuangporus baumii</name>
    <name type="common">Phellinus baumii</name>
    <dbReference type="NCBI Taxonomy" id="108892"/>
    <lineage>
        <taxon>Eukaryota</taxon>
        <taxon>Fungi</taxon>
        <taxon>Dikarya</taxon>
        <taxon>Basidiomycota</taxon>
        <taxon>Agaricomycotina</taxon>
        <taxon>Agaricomycetes</taxon>
        <taxon>Hymenochaetales</taxon>
        <taxon>Hymenochaetaceae</taxon>
        <taxon>Sanghuangporus</taxon>
    </lineage>
</organism>
<comment type="caution">
    <text evidence="2">The sequence shown here is derived from an EMBL/GenBank/DDBJ whole genome shotgun (WGS) entry which is preliminary data.</text>
</comment>
<sequence length="956" mass="110196">MSGSNLRNVALARPLPAGARDTSTPLKFHLDEDLKRVFSDKDGSIWVGFNVSRLPQRQNSTFRTLAEAMVPRFYNEQFPYICATLVPCALCGDFLDIFCRFEVVPFDGQYILSPFQADLWEIYERYTFRLCQSLVQHITLPLYFALPILPCKIGYFARERTEAGMFSRTRRVRRAFCILFGMATYLIALVPDWKKIASDAGIPEEWLGGLEGSPIANFDIKEGQVGAFIDFSESTAELRNLPRLIKRHIPFWILWDDGTTHCPQLKDSFELCIAELFRPSADEVRLAKEEARRMEAFFKIDMPDYSTPWDYDYGIPMTTSGAESLDSSSSLPSCTINPEITTVTGARSRPTETNPPPIEPYSGYVFCEPGQVEKGSRQLPFESPEQFWARQNAENEKKLSNMPEAERKRLKTKRDGYHITKKSNVFHWEKFPWGYVCRRVRRKDFDDYSKYPLTQMRFSVTQNEWDVCSDFGPDEEPSSPYPDLDDSCEFPKMQRSAKEVAHLQSFREDRASDKQITISILDEEGEILESDHVSMRTNGLLSDEMVSITKRFQEAMKTRYAIRREVKVRELEDVALDRMLYPRYGLLLRNVHSIAPLDKDGRVEAIAERAWAMTRGILYDAESSIESFSLQEMLGITQFVRLLLENMPIPASVIDIHPDNFDSPVALDMRDLLCTFHVQKCVLDRAVYLLQPDDLGYVIALEEPSLVVEVLRRGVDVLRSGRHFDMNSLVQLYARRGLPFRTLCIVKEPSIRLQPQPWDLGYRTLDEEPGAYAYAQYEKLLQIFMRQPRSRSVFGLGGPVWRAITEVQVLDDVKTGPSEDVSFFGHDFALSDGRTLWEDQLTESELLFLCGTYKVRKGVIAAVFCDVLTEDTLGNNVMLYSWWPTPRQWAAATSNVRYWSPGNERWFMTRLHDIRNGRATWIHAPQWPQKLKTNKKTKRLMEKNKASCEAFLERSE</sequence>
<accession>A0A9Q5I4D0</accession>
<dbReference type="Proteomes" id="UP000757232">
    <property type="component" value="Unassembled WGS sequence"/>
</dbReference>
<dbReference type="OrthoDB" id="3270336at2759"/>
<evidence type="ECO:0000313" key="3">
    <source>
        <dbReference type="Proteomes" id="UP000757232"/>
    </source>
</evidence>
<reference evidence="2" key="1">
    <citation type="submission" date="2016-06" db="EMBL/GenBank/DDBJ databases">
        <title>Draft Genome sequence of the fungus Inonotus baumii.</title>
        <authorList>
            <person name="Zhu H."/>
            <person name="Lin W."/>
        </authorList>
    </citation>
    <scope>NUCLEOTIDE SEQUENCE</scope>
    <source>
        <strain evidence="2">821</strain>
    </source>
</reference>
<keyword evidence="1" id="KW-0472">Membrane</keyword>
<feature type="transmembrane region" description="Helical" evidence="1">
    <location>
        <begin position="175"/>
        <end position="193"/>
    </location>
</feature>
<dbReference type="AlphaFoldDB" id="A0A9Q5I4D0"/>
<keyword evidence="1" id="KW-1133">Transmembrane helix</keyword>
<keyword evidence="3" id="KW-1185">Reference proteome</keyword>
<evidence type="ECO:0000256" key="1">
    <source>
        <dbReference type="SAM" id="Phobius"/>
    </source>
</evidence>